<dbReference type="InterPro" id="IPR011009">
    <property type="entry name" value="Kinase-like_dom_sf"/>
</dbReference>
<evidence type="ECO:0000256" key="9">
    <source>
        <dbReference type="ARBA" id="ARBA00023136"/>
    </source>
</evidence>
<feature type="domain" description="Protein kinase" evidence="13">
    <location>
        <begin position="274"/>
        <end position="480"/>
    </location>
</feature>
<keyword evidence="3" id="KW-0808">Transferase</keyword>
<gene>
    <name evidence="14" type="ORF">SLEP1_g47511</name>
</gene>
<dbReference type="AlphaFoldDB" id="A0AAV5LRN2"/>
<dbReference type="GO" id="GO:0016020">
    <property type="term" value="C:membrane"/>
    <property type="evidence" value="ECO:0007669"/>
    <property type="project" value="UniProtKB-SubCell"/>
</dbReference>
<evidence type="ECO:0000256" key="1">
    <source>
        <dbReference type="ARBA" id="ARBA00004479"/>
    </source>
</evidence>
<keyword evidence="2" id="KW-0418">Kinase</keyword>
<evidence type="ECO:0000256" key="11">
    <source>
        <dbReference type="PROSITE-ProRule" id="PRU10141"/>
    </source>
</evidence>
<evidence type="ECO:0000256" key="2">
    <source>
        <dbReference type="ARBA" id="ARBA00022527"/>
    </source>
</evidence>
<dbReference type="SUPFAM" id="SSF56112">
    <property type="entry name" value="Protein kinase-like (PK-like)"/>
    <property type="match status" value="1"/>
</dbReference>
<dbReference type="PANTHER" id="PTHR27009">
    <property type="entry name" value="RUST RESISTANCE KINASE LR10-RELATED"/>
    <property type="match status" value="1"/>
</dbReference>
<evidence type="ECO:0000259" key="13">
    <source>
        <dbReference type="PROSITE" id="PS50011"/>
    </source>
</evidence>
<keyword evidence="15" id="KW-1185">Reference proteome</keyword>
<evidence type="ECO:0000256" key="6">
    <source>
        <dbReference type="ARBA" id="ARBA00022741"/>
    </source>
</evidence>
<protein>
    <recommendedName>
        <fullName evidence="13">Protein kinase domain-containing protein</fullName>
    </recommendedName>
</protein>
<feature type="binding site" evidence="11">
    <location>
        <position position="302"/>
    </location>
    <ligand>
        <name>ATP</name>
        <dbReference type="ChEBI" id="CHEBI:30616"/>
    </ligand>
</feature>
<evidence type="ECO:0000256" key="4">
    <source>
        <dbReference type="ARBA" id="ARBA00022692"/>
    </source>
</evidence>
<sequence>MTADPVYTLFCENNLTVLYSDQSRKFYVKAINYDNQTIRVADASVEEGSCSIPQYSWGASNFSTFSQYYSYYPYYYYFYTNDVYVWESLLFITCRNLVSDPLYVEAPACINDSSFSTPYRPKSEGNRYYYVKVGRTTALELKPSCRIELMALTPFIREKNYENLSYLDIHHWLAYGIELSWRYASCGKTGFHINEENQCAHSFFYDNPVYDYFISTVGSVLIVVPGIPSFIIFLVFKWRRRHLSMYNSIEEFLQSNNNLMPIRYSYSKIKKMTNGFKEKLGEGGFGQVYKAKLQSGRFAAIKALGKSKATGQDFFNEVATIGRIHHVNVVQMIGFCVEGSKRALVYDFMPNGSLDKHIFSREGNTATLGWENLYKISLGVACGIEYLHRDFHEYTMEIDYNHSMIKVVDPDVNQGNYSSLPLYSLGIDKVTTDSNPYYFHPGKAHLFLNCGKPVNDIRYVDASSCIDATTLSKSKKVLLC</sequence>
<feature type="transmembrane region" description="Helical" evidence="12">
    <location>
        <begin position="212"/>
        <end position="236"/>
    </location>
</feature>
<accession>A0AAV5LRN2</accession>
<dbReference type="Gene3D" id="3.30.200.20">
    <property type="entry name" value="Phosphorylase Kinase, domain 1"/>
    <property type="match status" value="1"/>
</dbReference>
<dbReference type="FunFam" id="3.30.200.20:FF:000178">
    <property type="entry name" value="serine/threonine-protein kinase PBS1-like"/>
    <property type="match status" value="1"/>
</dbReference>
<dbReference type="PROSITE" id="PS50011">
    <property type="entry name" value="PROTEIN_KINASE_DOM"/>
    <property type="match status" value="1"/>
</dbReference>
<dbReference type="InterPro" id="IPR000719">
    <property type="entry name" value="Prot_kinase_dom"/>
</dbReference>
<evidence type="ECO:0000256" key="10">
    <source>
        <dbReference type="ARBA" id="ARBA00023180"/>
    </source>
</evidence>
<dbReference type="Proteomes" id="UP001054252">
    <property type="component" value="Unassembled WGS sequence"/>
</dbReference>
<dbReference type="InterPro" id="IPR045874">
    <property type="entry name" value="LRK10/LRL21-25-like"/>
</dbReference>
<keyword evidence="8 12" id="KW-1133">Transmembrane helix</keyword>
<evidence type="ECO:0000313" key="15">
    <source>
        <dbReference type="Proteomes" id="UP001054252"/>
    </source>
</evidence>
<evidence type="ECO:0000256" key="7">
    <source>
        <dbReference type="ARBA" id="ARBA00022840"/>
    </source>
</evidence>
<comment type="subcellular location">
    <subcellularLocation>
        <location evidence="1">Membrane</location>
        <topology evidence="1">Single-pass type I membrane protein</topology>
    </subcellularLocation>
</comment>
<dbReference type="EMBL" id="BPVZ01000136">
    <property type="protein sequence ID" value="GKV39794.1"/>
    <property type="molecule type" value="Genomic_DNA"/>
</dbReference>
<dbReference type="GO" id="GO:0004674">
    <property type="term" value="F:protein serine/threonine kinase activity"/>
    <property type="evidence" value="ECO:0007669"/>
    <property type="project" value="UniProtKB-KW"/>
</dbReference>
<keyword evidence="5" id="KW-0732">Signal</keyword>
<dbReference type="Pfam" id="PF07714">
    <property type="entry name" value="PK_Tyr_Ser-Thr"/>
    <property type="match status" value="1"/>
</dbReference>
<keyword evidence="10" id="KW-0325">Glycoprotein</keyword>
<dbReference type="InterPro" id="IPR017441">
    <property type="entry name" value="Protein_kinase_ATP_BS"/>
</dbReference>
<organism evidence="14 15">
    <name type="scientific">Rubroshorea leprosula</name>
    <dbReference type="NCBI Taxonomy" id="152421"/>
    <lineage>
        <taxon>Eukaryota</taxon>
        <taxon>Viridiplantae</taxon>
        <taxon>Streptophyta</taxon>
        <taxon>Embryophyta</taxon>
        <taxon>Tracheophyta</taxon>
        <taxon>Spermatophyta</taxon>
        <taxon>Magnoliopsida</taxon>
        <taxon>eudicotyledons</taxon>
        <taxon>Gunneridae</taxon>
        <taxon>Pentapetalae</taxon>
        <taxon>rosids</taxon>
        <taxon>malvids</taxon>
        <taxon>Malvales</taxon>
        <taxon>Dipterocarpaceae</taxon>
        <taxon>Rubroshorea</taxon>
    </lineage>
</organism>
<proteinExistence type="predicted"/>
<dbReference type="PROSITE" id="PS00107">
    <property type="entry name" value="PROTEIN_KINASE_ATP"/>
    <property type="match status" value="1"/>
</dbReference>
<evidence type="ECO:0000256" key="5">
    <source>
        <dbReference type="ARBA" id="ARBA00022729"/>
    </source>
</evidence>
<keyword evidence="2" id="KW-0723">Serine/threonine-protein kinase</keyword>
<keyword evidence="4 12" id="KW-0812">Transmembrane</keyword>
<evidence type="ECO:0000256" key="12">
    <source>
        <dbReference type="SAM" id="Phobius"/>
    </source>
</evidence>
<dbReference type="InterPro" id="IPR001245">
    <property type="entry name" value="Ser-Thr/Tyr_kinase_cat_dom"/>
</dbReference>
<name>A0AAV5LRN2_9ROSI</name>
<comment type="caution">
    <text evidence="14">The sequence shown here is derived from an EMBL/GenBank/DDBJ whole genome shotgun (WGS) entry which is preliminary data.</text>
</comment>
<keyword evidence="6 11" id="KW-0547">Nucleotide-binding</keyword>
<evidence type="ECO:0000256" key="8">
    <source>
        <dbReference type="ARBA" id="ARBA00022989"/>
    </source>
</evidence>
<evidence type="ECO:0000256" key="3">
    <source>
        <dbReference type="ARBA" id="ARBA00022679"/>
    </source>
</evidence>
<keyword evidence="9 12" id="KW-0472">Membrane</keyword>
<evidence type="ECO:0000313" key="14">
    <source>
        <dbReference type="EMBL" id="GKV39794.1"/>
    </source>
</evidence>
<dbReference type="GO" id="GO:0005524">
    <property type="term" value="F:ATP binding"/>
    <property type="evidence" value="ECO:0007669"/>
    <property type="project" value="UniProtKB-UniRule"/>
</dbReference>
<keyword evidence="7 11" id="KW-0067">ATP-binding</keyword>
<dbReference type="Gene3D" id="1.10.510.10">
    <property type="entry name" value="Transferase(Phosphotransferase) domain 1"/>
    <property type="match status" value="1"/>
</dbReference>
<reference evidence="14 15" key="1">
    <citation type="journal article" date="2021" name="Commun. Biol.">
        <title>The genome of Shorea leprosula (Dipterocarpaceae) highlights the ecological relevance of drought in aseasonal tropical rainforests.</title>
        <authorList>
            <person name="Ng K.K.S."/>
            <person name="Kobayashi M.J."/>
            <person name="Fawcett J.A."/>
            <person name="Hatakeyama M."/>
            <person name="Paape T."/>
            <person name="Ng C.H."/>
            <person name="Ang C.C."/>
            <person name="Tnah L.H."/>
            <person name="Lee C.T."/>
            <person name="Nishiyama T."/>
            <person name="Sese J."/>
            <person name="O'Brien M.J."/>
            <person name="Copetti D."/>
            <person name="Mohd Noor M.I."/>
            <person name="Ong R.C."/>
            <person name="Putra M."/>
            <person name="Sireger I.Z."/>
            <person name="Indrioko S."/>
            <person name="Kosugi Y."/>
            <person name="Izuno A."/>
            <person name="Isagi Y."/>
            <person name="Lee S.L."/>
            <person name="Shimizu K.K."/>
        </authorList>
    </citation>
    <scope>NUCLEOTIDE SEQUENCE [LARGE SCALE GENOMIC DNA]</scope>
    <source>
        <strain evidence="14">214</strain>
    </source>
</reference>